<accession>A0A5D4XVS7</accession>
<gene>
    <name evidence="3" type="ORF">FZO89_12210</name>
</gene>
<dbReference type="AlphaFoldDB" id="A0A5D4XVS7"/>
<organism evidence="3 4">
    <name type="scientific">Luteimonas viscosa</name>
    <dbReference type="NCBI Taxonomy" id="1132694"/>
    <lineage>
        <taxon>Bacteria</taxon>
        <taxon>Pseudomonadati</taxon>
        <taxon>Pseudomonadota</taxon>
        <taxon>Gammaproteobacteria</taxon>
        <taxon>Lysobacterales</taxon>
        <taxon>Lysobacteraceae</taxon>
        <taxon>Luteimonas</taxon>
    </lineage>
</organism>
<dbReference type="RefSeq" id="WP_149103513.1">
    <property type="nucleotide sequence ID" value="NZ_VTFT01000001.1"/>
</dbReference>
<sequence length="130" mass="13954">MFNHIVIGSNDIERSQRFYSAVLAVLGVAEPVRQRTASGHERLFYRHDGHSLGITQPINGEPATVANGSTLGFRCASPEQVQAFHDTAVAAGGTSIEDPPGPREGGSGPMHLAYVRDPDGNKLCAVYRPR</sequence>
<dbReference type="SUPFAM" id="SSF54593">
    <property type="entry name" value="Glyoxalase/Bleomycin resistance protein/Dihydroxybiphenyl dioxygenase"/>
    <property type="match status" value="1"/>
</dbReference>
<evidence type="ECO:0000313" key="4">
    <source>
        <dbReference type="Proteomes" id="UP000324973"/>
    </source>
</evidence>
<feature type="domain" description="VOC" evidence="2">
    <location>
        <begin position="1"/>
        <end position="128"/>
    </location>
</feature>
<dbReference type="InterPro" id="IPR029068">
    <property type="entry name" value="Glyas_Bleomycin-R_OHBP_Dase"/>
</dbReference>
<dbReference type="PROSITE" id="PS51819">
    <property type="entry name" value="VOC"/>
    <property type="match status" value="1"/>
</dbReference>
<comment type="caution">
    <text evidence="3">The sequence shown here is derived from an EMBL/GenBank/DDBJ whole genome shotgun (WGS) entry which is preliminary data.</text>
</comment>
<dbReference type="InterPro" id="IPR004360">
    <property type="entry name" value="Glyas_Fos-R_dOase_dom"/>
</dbReference>
<dbReference type="Pfam" id="PF00903">
    <property type="entry name" value="Glyoxalase"/>
    <property type="match status" value="1"/>
</dbReference>
<dbReference type="CDD" id="cd07262">
    <property type="entry name" value="VOC_like"/>
    <property type="match status" value="1"/>
</dbReference>
<dbReference type="Proteomes" id="UP000324973">
    <property type="component" value="Unassembled WGS sequence"/>
</dbReference>
<proteinExistence type="predicted"/>
<dbReference type="InterPro" id="IPR037523">
    <property type="entry name" value="VOC_core"/>
</dbReference>
<dbReference type="PANTHER" id="PTHR35006">
    <property type="entry name" value="GLYOXALASE FAMILY PROTEIN (AFU_ORTHOLOGUE AFUA_5G14830)"/>
    <property type="match status" value="1"/>
</dbReference>
<evidence type="ECO:0000313" key="3">
    <source>
        <dbReference type="EMBL" id="TYT26960.1"/>
    </source>
</evidence>
<dbReference type="EMBL" id="VTFT01000001">
    <property type="protein sequence ID" value="TYT26960.1"/>
    <property type="molecule type" value="Genomic_DNA"/>
</dbReference>
<protein>
    <submittedName>
        <fullName evidence="3">VOC family protein</fullName>
    </submittedName>
</protein>
<dbReference type="Gene3D" id="3.10.180.10">
    <property type="entry name" value="2,3-Dihydroxybiphenyl 1,2-Dioxygenase, domain 1"/>
    <property type="match status" value="1"/>
</dbReference>
<dbReference type="OrthoDB" id="9800438at2"/>
<feature type="region of interest" description="Disordered" evidence="1">
    <location>
        <begin position="91"/>
        <end position="111"/>
    </location>
</feature>
<name>A0A5D4XVS7_9GAMM</name>
<keyword evidence="4" id="KW-1185">Reference proteome</keyword>
<dbReference type="PANTHER" id="PTHR35006:SF1">
    <property type="entry name" value="BLL2941 PROTEIN"/>
    <property type="match status" value="1"/>
</dbReference>
<evidence type="ECO:0000256" key="1">
    <source>
        <dbReference type="SAM" id="MobiDB-lite"/>
    </source>
</evidence>
<reference evidence="3 4" key="1">
    <citation type="submission" date="2019-08" db="EMBL/GenBank/DDBJ databases">
        <title>Luteimonas viscosus sp. nov., isolated from soil of a sunflower field.</title>
        <authorList>
            <person name="Jianli Z."/>
            <person name="Ying Z."/>
        </authorList>
    </citation>
    <scope>NUCLEOTIDE SEQUENCE [LARGE SCALE GENOMIC DNA]</scope>
    <source>
        <strain evidence="3 4">XBU10</strain>
    </source>
</reference>
<evidence type="ECO:0000259" key="2">
    <source>
        <dbReference type="PROSITE" id="PS51819"/>
    </source>
</evidence>